<dbReference type="InterPro" id="IPR016181">
    <property type="entry name" value="Acyl_CoA_acyltransferase"/>
</dbReference>
<comment type="caution">
    <text evidence="4">The sequence shown here is derived from an EMBL/GenBank/DDBJ whole genome shotgun (WGS) entry which is preliminary data.</text>
</comment>
<dbReference type="PROSITE" id="PS51186">
    <property type="entry name" value="GNAT"/>
    <property type="match status" value="1"/>
</dbReference>
<dbReference type="STRING" id="1685378.AVO44_14410"/>
<evidence type="ECO:0000259" key="3">
    <source>
        <dbReference type="PROSITE" id="PS51186"/>
    </source>
</evidence>
<evidence type="ECO:0000313" key="4">
    <source>
        <dbReference type="EMBL" id="KUJ78444.1"/>
    </source>
</evidence>
<dbReference type="InterPro" id="IPR050832">
    <property type="entry name" value="Bact_Acetyltransf"/>
</dbReference>
<protein>
    <submittedName>
        <fullName evidence="4">Ribosomal-protein-alanine acetyltransferase</fullName>
    </submittedName>
</protein>
<dbReference type="Pfam" id="PF00583">
    <property type="entry name" value="Acetyltransf_1"/>
    <property type="match status" value="1"/>
</dbReference>
<gene>
    <name evidence="4" type="ORF">AVO44_14410</name>
</gene>
<evidence type="ECO:0000313" key="5">
    <source>
        <dbReference type="Proteomes" id="UP000053690"/>
    </source>
</evidence>
<sequence>MASTHAAAFTRSRPWTAEEFSDLLANRFTYAVGNACCFSVFQVIADEAELLTIATRPNHQRQGLALRCMQDWQARARQLGATRAFLDVATDNEPAIALYKRCGFAPCGRRKGYYMSENGTKIDAIAMARMLT</sequence>
<dbReference type="Proteomes" id="UP000053690">
    <property type="component" value="Unassembled WGS sequence"/>
</dbReference>
<accession>A0A0X3TRS9</accession>
<dbReference type="GO" id="GO:0016747">
    <property type="term" value="F:acyltransferase activity, transferring groups other than amino-acyl groups"/>
    <property type="evidence" value="ECO:0007669"/>
    <property type="project" value="InterPro"/>
</dbReference>
<evidence type="ECO:0000256" key="1">
    <source>
        <dbReference type="ARBA" id="ARBA00022679"/>
    </source>
</evidence>
<keyword evidence="1 4" id="KW-0808">Transferase</keyword>
<evidence type="ECO:0000256" key="2">
    <source>
        <dbReference type="ARBA" id="ARBA00023315"/>
    </source>
</evidence>
<organism evidence="4 5">
    <name type="scientific">Ruegeria profundi</name>
    <dbReference type="NCBI Taxonomy" id="1685378"/>
    <lineage>
        <taxon>Bacteria</taxon>
        <taxon>Pseudomonadati</taxon>
        <taxon>Pseudomonadota</taxon>
        <taxon>Alphaproteobacteria</taxon>
        <taxon>Rhodobacterales</taxon>
        <taxon>Roseobacteraceae</taxon>
        <taxon>Ruegeria</taxon>
    </lineage>
</organism>
<dbReference type="AlphaFoldDB" id="A0A0X3TRS9"/>
<dbReference type="EMBL" id="LQBP01000007">
    <property type="protein sequence ID" value="KUJ78444.1"/>
    <property type="molecule type" value="Genomic_DNA"/>
</dbReference>
<dbReference type="Gene3D" id="3.40.630.30">
    <property type="match status" value="1"/>
</dbReference>
<keyword evidence="5" id="KW-1185">Reference proteome</keyword>
<name>A0A0X3TRS9_9RHOB</name>
<dbReference type="PANTHER" id="PTHR43877">
    <property type="entry name" value="AMINOALKYLPHOSPHONATE N-ACETYLTRANSFERASE-RELATED-RELATED"/>
    <property type="match status" value="1"/>
</dbReference>
<keyword evidence="2" id="KW-0012">Acyltransferase</keyword>
<proteinExistence type="predicted"/>
<dbReference type="InterPro" id="IPR000182">
    <property type="entry name" value="GNAT_dom"/>
</dbReference>
<dbReference type="SUPFAM" id="SSF55729">
    <property type="entry name" value="Acyl-CoA N-acyltransferases (Nat)"/>
    <property type="match status" value="1"/>
</dbReference>
<feature type="domain" description="N-acetyltransferase" evidence="3">
    <location>
        <begin position="1"/>
        <end position="132"/>
    </location>
</feature>
<dbReference type="CDD" id="cd04301">
    <property type="entry name" value="NAT_SF"/>
    <property type="match status" value="1"/>
</dbReference>
<reference evidence="5" key="1">
    <citation type="submission" date="2015-12" db="EMBL/GenBank/DDBJ databases">
        <authorList>
            <person name="Zhang G."/>
            <person name="Stingl U."/>
        </authorList>
    </citation>
    <scope>NUCLEOTIDE SEQUENCE [LARGE SCALE GENOMIC DNA]</scope>
    <source>
        <strain evidence="5">ZGT108</strain>
    </source>
</reference>